<dbReference type="PROSITE" id="PS00737">
    <property type="entry name" value="THIOLASE_2"/>
    <property type="match status" value="1"/>
</dbReference>
<evidence type="ECO:0000259" key="9">
    <source>
        <dbReference type="Pfam" id="PF00108"/>
    </source>
</evidence>
<dbReference type="InterPro" id="IPR020616">
    <property type="entry name" value="Thiolase_N"/>
</dbReference>
<dbReference type="InterPro" id="IPR020615">
    <property type="entry name" value="Thiolase_acyl_enz_int_AS"/>
</dbReference>
<evidence type="ECO:0000256" key="5">
    <source>
        <dbReference type="ARBA" id="ARBA00023098"/>
    </source>
</evidence>
<dbReference type="InterPro" id="IPR016039">
    <property type="entry name" value="Thiolase-like"/>
</dbReference>
<dbReference type="RefSeq" id="WP_140799543.1">
    <property type="nucleotide sequence ID" value="NZ_CP017173.1"/>
</dbReference>
<dbReference type="Gene3D" id="3.40.47.10">
    <property type="match status" value="1"/>
</dbReference>
<dbReference type="GO" id="GO:0005829">
    <property type="term" value="C:cytosol"/>
    <property type="evidence" value="ECO:0007669"/>
    <property type="project" value="TreeGrafter"/>
</dbReference>
<keyword evidence="4" id="KW-0442">Lipid degradation</keyword>
<dbReference type="FunFam" id="3.40.47.10:FF:000011">
    <property type="entry name" value="3-ketoacyl-CoA thiolase"/>
    <property type="match status" value="1"/>
</dbReference>
<evidence type="ECO:0000313" key="12">
    <source>
        <dbReference type="Proteomes" id="UP000320179"/>
    </source>
</evidence>
<dbReference type="NCBIfam" id="TIGR01930">
    <property type="entry name" value="AcCoA-C-Actrans"/>
    <property type="match status" value="1"/>
</dbReference>
<keyword evidence="2" id="KW-0963">Cytoplasm</keyword>
<dbReference type="PANTHER" id="PTHR18919:SF107">
    <property type="entry name" value="ACETYL-COA ACETYLTRANSFERASE, CYTOSOLIC"/>
    <property type="match status" value="1"/>
</dbReference>
<sequence length="433" mass="45792">MASEKRNGPRRVAIVRGLRTPFVKAGSVFSGLTALDLGRLVVQELVQKTDLDPNVIDQVVFGQVVPTLTAPSIAREVVIAAGLPKRVDAFTVSRACATSIQAMTTAANAIATGEADVIIAGGTESMSDAPIFTSRPLAHALVAASKGRSLPDKLKPFQRLKAKDLLPVPPAIAEYSTGMTMGESAEKMAKENGISREEQDRIAFNSHRNAAKAWKDGLFDNEVMHVVVPPKFDKTAERDNIVREDSSMEALGQLKPAFDRKYGTITAGNASPLTDGAAALLLMSEEKARALGYEPLGFLRSHAYAATDPGDQLLQGPAYAVPTALKRAGMTLADIDLVEMHEAFAAQVASNIQALASQAFAKKAGWSAPVGEIDRERLNVTGGSIAIGHPFGATGARIVTQALNELKRRNKNTAMCTVCAAGGLGAVVILERA</sequence>
<evidence type="ECO:0000256" key="6">
    <source>
        <dbReference type="ARBA" id="ARBA00023315"/>
    </source>
</evidence>
<keyword evidence="5" id="KW-0443">Lipid metabolism</keyword>
<dbReference type="GO" id="GO:0003988">
    <property type="term" value="F:acetyl-CoA C-acyltransferase activity"/>
    <property type="evidence" value="ECO:0007669"/>
    <property type="project" value="UniProtKB-ARBA"/>
</dbReference>
<dbReference type="InterPro" id="IPR002155">
    <property type="entry name" value="Thiolase"/>
</dbReference>
<evidence type="ECO:0000256" key="1">
    <source>
        <dbReference type="ARBA" id="ARBA00010982"/>
    </source>
</evidence>
<dbReference type="NCBIfam" id="NF006516">
    <property type="entry name" value="PRK08963.1"/>
    <property type="match status" value="1"/>
</dbReference>
<name>A0AAE6KUJ5_MYXXA</name>
<evidence type="ECO:0000313" key="11">
    <source>
        <dbReference type="EMBL" id="QDE70326.1"/>
    </source>
</evidence>
<comment type="similarity">
    <text evidence="1 8">Belongs to the thiolase-like superfamily. Thiolase family.</text>
</comment>
<feature type="domain" description="Thiolase N-terminal" evidence="9">
    <location>
        <begin position="12"/>
        <end position="286"/>
    </location>
</feature>
<keyword evidence="6 8" id="KW-0012">Acyltransferase</keyword>
<feature type="active site" description="Proton acceptor" evidence="7">
    <location>
        <position position="419"/>
    </location>
</feature>
<dbReference type="Pfam" id="PF02803">
    <property type="entry name" value="Thiolase_C"/>
    <property type="match status" value="1"/>
</dbReference>
<reference evidence="11 12" key="1">
    <citation type="journal article" date="2019" name="Science">
        <title>Social genes are selection hotspots in kin groups of a soil microbe.</title>
        <authorList>
            <person name="Wielgoss S."/>
            <person name="Wolfensberger R."/>
            <person name="Sun L."/>
            <person name="Fiegna F."/>
            <person name="Velicer G.J."/>
        </authorList>
    </citation>
    <scope>NUCLEOTIDE SEQUENCE [LARGE SCALE GENOMIC DNA]</scope>
    <source>
        <strain evidence="11 12">MC3.5.9c15</strain>
    </source>
</reference>
<evidence type="ECO:0000259" key="10">
    <source>
        <dbReference type="Pfam" id="PF02803"/>
    </source>
</evidence>
<feature type="active site" description="Proton acceptor" evidence="7">
    <location>
        <position position="389"/>
    </location>
</feature>
<feature type="active site" description="Acyl-thioester intermediate" evidence="7">
    <location>
        <position position="96"/>
    </location>
</feature>
<evidence type="ECO:0000256" key="7">
    <source>
        <dbReference type="PIRSR" id="PIRSR000429-1"/>
    </source>
</evidence>
<feature type="domain" description="Thiolase C-terminal" evidence="10">
    <location>
        <begin position="294"/>
        <end position="432"/>
    </location>
</feature>
<evidence type="ECO:0000256" key="2">
    <source>
        <dbReference type="ARBA" id="ARBA00022490"/>
    </source>
</evidence>
<dbReference type="GO" id="GO:0016042">
    <property type="term" value="P:lipid catabolic process"/>
    <property type="evidence" value="ECO:0007669"/>
    <property type="project" value="UniProtKB-KW"/>
</dbReference>
<accession>A0AAE6KUJ5</accession>
<dbReference type="SUPFAM" id="SSF53901">
    <property type="entry name" value="Thiolase-like"/>
    <property type="match status" value="2"/>
</dbReference>
<protein>
    <submittedName>
        <fullName evidence="11">Acetyl-CoA C-acyltransferase FadI</fullName>
    </submittedName>
</protein>
<dbReference type="PANTHER" id="PTHR18919">
    <property type="entry name" value="ACETYL-COA C-ACYLTRANSFERASE"/>
    <property type="match status" value="1"/>
</dbReference>
<dbReference type="Proteomes" id="UP000320179">
    <property type="component" value="Chromosome"/>
</dbReference>
<evidence type="ECO:0000256" key="3">
    <source>
        <dbReference type="ARBA" id="ARBA00022679"/>
    </source>
</evidence>
<gene>
    <name evidence="11" type="ORF">BHS09_27000</name>
</gene>
<dbReference type="PIRSF" id="PIRSF000429">
    <property type="entry name" value="Ac-CoA_Ac_transf"/>
    <property type="match status" value="1"/>
</dbReference>
<evidence type="ECO:0000256" key="8">
    <source>
        <dbReference type="RuleBase" id="RU003557"/>
    </source>
</evidence>
<dbReference type="InterPro" id="IPR020617">
    <property type="entry name" value="Thiolase_C"/>
</dbReference>
<proteinExistence type="inferred from homology"/>
<dbReference type="CDD" id="cd00751">
    <property type="entry name" value="thiolase"/>
    <property type="match status" value="1"/>
</dbReference>
<dbReference type="AlphaFoldDB" id="A0AAE6KUJ5"/>
<keyword evidence="3 8" id="KW-0808">Transferase</keyword>
<evidence type="ECO:0000256" key="4">
    <source>
        <dbReference type="ARBA" id="ARBA00022963"/>
    </source>
</evidence>
<dbReference type="InterPro" id="IPR020613">
    <property type="entry name" value="Thiolase_CS"/>
</dbReference>
<organism evidence="11 12">
    <name type="scientific">Myxococcus xanthus</name>
    <dbReference type="NCBI Taxonomy" id="34"/>
    <lineage>
        <taxon>Bacteria</taxon>
        <taxon>Pseudomonadati</taxon>
        <taxon>Myxococcota</taxon>
        <taxon>Myxococcia</taxon>
        <taxon>Myxococcales</taxon>
        <taxon>Cystobacterineae</taxon>
        <taxon>Myxococcaceae</taxon>
        <taxon>Myxococcus</taxon>
    </lineage>
</organism>
<dbReference type="EMBL" id="CP017174">
    <property type="protein sequence ID" value="QDE70326.1"/>
    <property type="molecule type" value="Genomic_DNA"/>
</dbReference>
<dbReference type="Pfam" id="PF00108">
    <property type="entry name" value="Thiolase_N"/>
    <property type="match status" value="1"/>
</dbReference>
<dbReference type="PROSITE" id="PS00098">
    <property type="entry name" value="THIOLASE_1"/>
    <property type="match status" value="1"/>
</dbReference>